<evidence type="ECO:0000313" key="3">
    <source>
        <dbReference type="Proteomes" id="UP001516400"/>
    </source>
</evidence>
<sequence length="142" mass="16609">MQFLEATCISLSVETIRQRLLSRGLYNKRPLRVPELTRQQKINKLNWCTEHQNWNIENWRNVLSSHETRIGVRSDDHQIRVLRGRGRQARLLAARQIPKYQGGSVMFWRGIMLGGKTDLISFPASETVRNYVELVLEPVVRL</sequence>
<gene>
    <name evidence="2" type="ORF">HHI36_014091</name>
</gene>
<name>A0ABD2N1V4_9CUCU</name>
<dbReference type="Gene3D" id="3.30.420.10">
    <property type="entry name" value="Ribonuclease H-like superfamily/Ribonuclease H"/>
    <property type="match status" value="1"/>
</dbReference>
<keyword evidence="3" id="KW-1185">Reference proteome</keyword>
<reference evidence="2 3" key="1">
    <citation type="journal article" date="2021" name="BMC Biol.">
        <title>Horizontally acquired antibacterial genes associated with adaptive radiation of ladybird beetles.</title>
        <authorList>
            <person name="Li H.S."/>
            <person name="Tang X.F."/>
            <person name="Huang Y.H."/>
            <person name="Xu Z.Y."/>
            <person name="Chen M.L."/>
            <person name="Du X.Y."/>
            <person name="Qiu B.Y."/>
            <person name="Chen P.T."/>
            <person name="Zhang W."/>
            <person name="Slipinski A."/>
            <person name="Escalona H.E."/>
            <person name="Waterhouse R.M."/>
            <person name="Zwick A."/>
            <person name="Pang H."/>
        </authorList>
    </citation>
    <scope>NUCLEOTIDE SEQUENCE [LARGE SCALE GENOMIC DNA]</scope>
    <source>
        <strain evidence="2">SYSU2018</strain>
    </source>
</reference>
<dbReference type="InterPro" id="IPR036397">
    <property type="entry name" value="RNaseH_sf"/>
</dbReference>
<dbReference type="InterPro" id="IPR002492">
    <property type="entry name" value="Transposase_Tc1-like"/>
</dbReference>
<dbReference type="Pfam" id="PF01498">
    <property type="entry name" value="HTH_Tnp_Tc3_2"/>
    <property type="match status" value="1"/>
</dbReference>
<evidence type="ECO:0000259" key="1">
    <source>
        <dbReference type="Pfam" id="PF01498"/>
    </source>
</evidence>
<protein>
    <recommendedName>
        <fullName evidence="1">Transposase Tc1-like domain-containing protein</fullName>
    </recommendedName>
</protein>
<dbReference type="EMBL" id="JABFTP020000062">
    <property type="protein sequence ID" value="KAL3272624.1"/>
    <property type="molecule type" value="Genomic_DNA"/>
</dbReference>
<proteinExistence type="predicted"/>
<feature type="domain" description="Transposase Tc1-like" evidence="1">
    <location>
        <begin position="10"/>
        <end position="53"/>
    </location>
</feature>
<accession>A0ABD2N1V4</accession>
<dbReference type="Proteomes" id="UP001516400">
    <property type="component" value="Unassembled WGS sequence"/>
</dbReference>
<organism evidence="2 3">
    <name type="scientific">Cryptolaemus montrouzieri</name>
    <dbReference type="NCBI Taxonomy" id="559131"/>
    <lineage>
        <taxon>Eukaryota</taxon>
        <taxon>Metazoa</taxon>
        <taxon>Ecdysozoa</taxon>
        <taxon>Arthropoda</taxon>
        <taxon>Hexapoda</taxon>
        <taxon>Insecta</taxon>
        <taxon>Pterygota</taxon>
        <taxon>Neoptera</taxon>
        <taxon>Endopterygota</taxon>
        <taxon>Coleoptera</taxon>
        <taxon>Polyphaga</taxon>
        <taxon>Cucujiformia</taxon>
        <taxon>Coccinelloidea</taxon>
        <taxon>Coccinellidae</taxon>
        <taxon>Scymninae</taxon>
        <taxon>Scymnini</taxon>
        <taxon>Cryptolaemus</taxon>
    </lineage>
</organism>
<dbReference type="AlphaFoldDB" id="A0ABD2N1V4"/>
<evidence type="ECO:0000313" key="2">
    <source>
        <dbReference type="EMBL" id="KAL3272624.1"/>
    </source>
</evidence>
<comment type="caution">
    <text evidence="2">The sequence shown here is derived from an EMBL/GenBank/DDBJ whole genome shotgun (WGS) entry which is preliminary data.</text>
</comment>